<evidence type="ECO:0000313" key="4">
    <source>
        <dbReference type="Proteomes" id="UP001153387"/>
    </source>
</evidence>
<protein>
    <submittedName>
        <fullName evidence="3">Extracellular solute-binding protein</fullName>
    </submittedName>
</protein>
<dbReference type="PROSITE" id="PS51257">
    <property type="entry name" value="PROKAR_LIPOPROTEIN"/>
    <property type="match status" value="1"/>
</dbReference>
<feature type="compositionally biased region" description="Polar residues" evidence="1">
    <location>
        <begin position="36"/>
        <end position="52"/>
    </location>
</feature>
<keyword evidence="2" id="KW-0732">Signal</keyword>
<evidence type="ECO:0000313" key="3">
    <source>
        <dbReference type="EMBL" id="MDG0790179.1"/>
    </source>
</evidence>
<reference evidence="3 4" key="1">
    <citation type="submission" date="2022-10" db="EMBL/GenBank/DDBJ databases">
        <title>Comparative genomic analysis of Cohnella hashimotonis sp. nov., isolated from the International Space Station.</title>
        <authorList>
            <person name="Simpson A."/>
            <person name="Venkateswaran K."/>
        </authorList>
    </citation>
    <scope>NUCLEOTIDE SEQUENCE [LARGE SCALE GENOMIC DNA]</scope>
    <source>
        <strain evidence="3 4">DSM 18997</strain>
    </source>
</reference>
<dbReference type="CDD" id="cd13580">
    <property type="entry name" value="PBP2_AlgQ_like_1"/>
    <property type="match status" value="1"/>
</dbReference>
<proteinExistence type="predicted"/>
<feature type="chain" id="PRO_5040880318" evidence="2">
    <location>
        <begin position="24"/>
        <end position="552"/>
    </location>
</feature>
<feature type="signal peptide" evidence="2">
    <location>
        <begin position="1"/>
        <end position="23"/>
    </location>
</feature>
<sequence length="552" mass="60778">MGKKTVGLLLAAMLAVTACSNNGDGGSSNGSKEQPAANTGSEKSGTGDAGTTANEAVTYNFGRNMDPNNDNVAKLEKITGETLANNRWIQLFKEKLNIDVKYKMLSDSTSYDQKLKLAMASDDLPDMFQVTSTSDLKQLMEAGALQEMGPLYDQYGSDLLKSIIEKETKRVFEPATQDGKIYAIPMKMPSTNGYNHLWIREDWLTKLGLERPKTMDDVHAIAKAFAAQDPDGNGKADTLGLEIDSDFRYNLQGLFWGYGAYPNPSNWIEKDGKVVRGAVQPEMKEPLQLLQTMFKEGLLDKEFGSKDNNKAMESVVAGKTGMFYGPHWMAFTIDKLRQNDPNAKWIVVPLPTKDGGPATIPLTISTDGYMVVKKGTKHPENLVKMFNVYVDALYGESAEFEKYGFGDGVDNIWQMAPVYTLDPMMDLEVHKQMKQAIADGTTDQLTGTAKSIYKNIKDGMWTMDMMFGPKDTPFAFVAASYPDRIMWNAYMGAPTATEVTRGSSMDELIVTTLTSIIQGKTEVGAGFDKMVDEWNKLGGTKVTEEVNAALGK</sequence>
<dbReference type="PANTHER" id="PTHR43649:SF12">
    <property type="entry name" value="DIACETYLCHITOBIOSE BINDING PROTEIN DASA"/>
    <property type="match status" value="1"/>
</dbReference>
<dbReference type="RefSeq" id="WP_277564041.1">
    <property type="nucleotide sequence ID" value="NZ_JAPDHZ010000002.1"/>
</dbReference>
<gene>
    <name evidence="3" type="ORF">OMP38_04420</name>
</gene>
<organism evidence="3 4">
    <name type="scientific">Cohnella ginsengisoli</name>
    <dbReference type="NCBI Taxonomy" id="425004"/>
    <lineage>
        <taxon>Bacteria</taxon>
        <taxon>Bacillati</taxon>
        <taxon>Bacillota</taxon>
        <taxon>Bacilli</taxon>
        <taxon>Bacillales</taxon>
        <taxon>Paenibacillaceae</taxon>
        <taxon>Cohnella</taxon>
    </lineage>
</organism>
<feature type="region of interest" description="Disordered" evidence="1">
    <location>
        <begin position="22"/>
        <end position="52"/>
    </location>
</feature>
<dbReference type="PANTHER" id="PTHR43649">
    <property type="entry name" value="ARABINOSE-BINDING PROTEIN-RELATED"/>
    <property type="match status" value="1"/>
</dbReference>
<dbReference type="InterPro" id="IPR050490">
    <property type="entry name" value="Bact_solute-bd_prot1"/>
</dbReference>
<dbReference type="EMBL" id="JAPDHZ010000002">
    <property type="protein sequence ID" value="MDG0790179.1"/>
    <property type="molecule type" value="Genomic_DNA"/>
</dbReference>
<dbReference type="Proteomes" id="UP001153387">
    <property type="component" value="Unassembled WGS sequence"/>
</dbReference>
<dbReference type="AlphaFoldDB" id="A0A9X4KEM7"/>
<evidence type="ECO:0000256" key="1">
    <source>
        <dbReference type="SAM" id="MobiDB-lite"/>
    </source>
</evidence>
<dbReference type="SUPFAM" id="SSF53850">
    <property type="entry name" value="Periplasmic binding protein-like II"/>
    <property type="match status" value="1"/>
</dbReference>
<dbReference type="Gene3D" id="3.40.190.10">
    <property type="entry name" value="Periplasmic binding protein-like II"/>
    <property type="match status" value="2"/>
</dbReference>
<dbReference type="Pfam" id="PF01547">
    <property type="entry name" value="SBP_bac_1"/>
    <property type="match status" value="1"/>
</dbReference>
<accession>A0A9X4KEM7</accession>
<keyword evidence="4" id="KW-1185">Reference proteome</keyword>
<evidence type="ECO:0000256" key="2">
    <source>
        <dbReference type="SAM" id="SignalP"/>
    </source>
</evidence>
<name>A0A9X4KEM7_9BACL</name>
<comment type="caution">
    <text evidence="3">The sequence shown here is derived from an EMBL/GenBank/DDBJ whole genome shotgun (WGS) entry which is preliminary data.</text>
</comment>
<dbReference type="InterPro" id="IPR006059">
    <property type="entry name" value="SBP"/>
</dbReference>